<dbReference type="Gene3D" id="3.30.428.10">
    <property type="entry name" value="HIT-like"/>
    <property type="match status" value="1"/>
</dbReference>
<dbReference type="RefSeq" id="WP_123269521.1">
    <property type="nucleotide sequence ID" value="NZ_RJJQ01000001.1"/>
</dbReference>
<dbReference type="InterPro" id="IPR011146">
    <property type="entry name" value="HIT-like"/>
</dbReference>
<dbReference type="Pfam" id="PF01230">
    <property type="entry name" value="HIT"/>
    <property type="match status" value="1"/>
</dbReference>
<dbReference type="AlphaFoldDB" id="A0A3M9MIC3"/>
<accession>A0A3M9MIC3</accession>
<keyword evidence="4" id="KW-1185">Reference proteome</keyword>
<gene>
    <name evidence="3" type="ORF">EFY87_01475</name>
</gene>
<organism evidence="3 4">
    <name type="scientific">Flexivirga caeni</name>
    <dbReference type="NCBI Taxonomy" id="2294115"/>
    <lineage>
        <taxon>Bacteria</taxon>
        <taxon>Bacillati</taxon>
        <taxon>Actinomycetota</taxon>
        <taxon>Actinomycetes</taxon>
        <taxon>Micrococcales</taxon>
        <taxon>Dermacoccaceae</taxon>
        <taxon>Flexivirga</taxon>
    </lineage>
</organism>
<dbReference type="InterPro" id="IPR001310">
    <property type="entry name" value="Histidine_triad_HIT"/>
</dbReference>
<dbReference type="EMBL" id="RJJQ01000001">
    <property type="protein sequence ID" value="RNI25329.1"/>
    <property type="molecule type" value="Genomic_DNA"/>
</dbReference>
<feature type="domain" description="HIT" evidence="2">
    <location>
        <begin position="45"/>
        <end position="114"/>
    </location>
</feature>
<dbReference type="InterPro" id="IPR036265">
    <property type="entry name" value="HIT-like_sf"/>
</dbReference>
<comment type="caution">
    <text evidence="3">The sequence shown here is derived from an EMBL/GenBank/DDBJ whole genome shotgun (WGS) entry which is preliminary data.</text>
</comment>
<dbReference type="PANTHER" id="PTHR46648:SF1">
    <property type="entry name" value="ADENOSINE 5'-MONOPHOSPHORAMIDASE HNT1"/>
    <property type="match status" value="1"/>
</dbReference>
<proteinExistence type="predicted"/>
<dbReference type="OrthoDB" id="160649at2"/>
<name>A0A3M9MIC3_9MICO</name>
<protein>
    <submittedName>
        <fullName evidence="3">HIT family protein</fullName>
    </submittedName>
</protein>
<dbReference type="Proteomes" id="UP000271678">
    <property type="component" value="Unassembled WGS sequence"/>
</dbReference>
<dbReference type="PROSITE" id="PS51084">
    <property type="entry name" value="HIT_2"/>
    <property type="match status" value="1"/>
</dbReference>
<evidence type="ECO:0000256" key="1">
    <source>
        <dbReference type="PROSITE-ProRule" id="PRU00464"/>
    </source>
</evidence>
<feature type="short sequence motif" description="Histidine triad motif" evidence="1">
    <location>
        <begin position="99"/>
        <end position="103"/>
    </location>
</feature>
<dbReference type="GO" id="GO:0009117">
    <property type="term" value="P:nucleotide metabolic process"/>
    <property type="evidence" value="ECO:0007669"/>
    <property type="project" value="TreeGrafter"/>
</dbReference>
<evidence type="ECO:0000313" key="4">
    <source>
        <dbReference type="Proteomes" id="UP000271678"/>
    </source>
</evidence>
<reference evidence="3 4" key="1">
    <citation type="submission" date="2018-11" db="EMBL/GenBank/DDBJ databases">
        <title>Draft genome of Simplicispira Flexivirga sp. BO-16.</title>
        <authorList>
            <person name="Im W.T."/>
        </authorList>
    </citation>
    <scope>NUCLEOTIDE SEQUENCE [LARGE SCALE GENOMIC DNA]</scope>
    <source>
        <strain evidence="3 4">BO-16</strain>
    </source>
</reference>
<dbReference type="SUPFAM" id="SSF54197">
    <property type="entry name" value="HIT-like"/>
    <property type="match status" value="1"/>
</dbReference>
<evidence type="ECO:0000259" key="2">
    <source>
        <dbReference type="PROSITE" id="PS51084"/>
    </source>
</evidence>
<evidence type="ECO:0000313" key="3">
    <source>
        <dbReference type="EMBL" id="RNI25329.1"/>
    </source>
</evidence>
<dbReference type="PANTHER" id="PTHR46648">
    <property type="entry name" value="HIT FAMILY PROTEIN 1"/>
    <property type="match status" value="1"/>
</dbReference>
<sequence length="147" mass="16067">MSESCLVCDEVNGQIRVPGGHLEEDDRVSVFHCPIVAPATEVFSGYLFVVSHRHVPGFSDLTDAEAGAVGVAIARWSRALEAAGAEHVYVVRVGHGVDHLHVHLIPRWPGTPREISWMHVDDWDGARRVDSAAAAELVTTLRTIDTR</sequence>
<dbReference type="GO" id="GO:0003824">
    <property type="term" value="F:catalytic activity"/>
    <property type="evidence" value="ECO:0007669"/>
    <property type="project" value="InterPro"/>
</dbReference>